<organism evidence="2 3">
    <name type="scientific">Pseudomonas syringae pv. coriandricola</name>
    <dbReference type="NCBI Taxonomy" id="264453"/>
    <lineage>
        <taxon>Bacteria</taxon>
        <taxon>Pseudomonadati</taxon>
        <taxon>Pseudomonadota</taxon>
        <taxon>Gammaproteobacteria</taxon>
        <taxon>Pseudomonadales</taxon>
        <taxon>Pseudomonadaceae</taxon>
        <taxon>Pseudomonas</taxon>
    </lineage>
</organism>
<keyword evidence="1" id="KW-0812">Transmembrane</keyword>
<keyword evidence="1" id="KW-1133">Transmembrane helix</keyword>
<evidence type="ECO:0000256" key="1">
    <source>
        <dbReference type="SAM" id="Phobius"/>
    </source>
</evidence>
<name>A0A3M3JEX3_9PSED</name>
<reference evidence="2 3" key="1">
    <citation type="submission" date="2018-08" db="EMBL/GenBank/DDBJ databases">
        <title>Recombination of ecologically and evolutionarily significant loci maintains genetic cohesion in the Pseudomonas syringae species complex.</title>
        <authorList>
            <person name="Dillon M."/>
            <person name="Thakur S."/>
            <person name="Almeida R.N.D."/>
            <person name="Weir B.S."/>
            <person name="Guttman D.S."/>
        </authorList>
    </citation>
    <scope>NUCLEOTIDE SEQUENCE [LARGE SCALE GENOMIC DNA]</scope>
    <source>
        <strain evidence="2 3">ICMP 12341</strain>
    </source>
</reference>
<evidence type="ECO:0000313" key="2">
    <source>
        <dbReference type="EMBL" id="RMN08831.1"/>
    </source>
</evidence>
<keyword evidence="1" id="KW-0472">Membrane</keyword>
<evidence type="ECO:0000313" key="3">
    <source>
        <dbReference type="Proteomes" id="UP000271468"/>
    </source>
</evidence>
<dbReference type="RefSeq" id="WP_259469620.1">
    <property type="nucleotide sequence ID" value="NZ_LJPZ01000206.1"/>
</dbReference>
<dbReference type="EMBL" id="RBOV01000308">
    <property type="protein sequence ID" value="RMN08831.1"/>
    <property type="molecule type" value="Genomic_DNA"/>
</dbReference>
<accession>A0A3M3JEX3</accession>
<gene>
    <name evidence="2" type="ORF">ALQ65_200094</name>
</gene>
<comment type="caution">
    <text evidence="2">The sequence shown here is derived from an EMBL/GenBank/DDBJ whole genome shotgun (WGS) entry which is preliminary data.</text>
</comment>
<dbReference type="Proteomes" id="UP000271468">
    <property type="component" value="Unassembled WGS sequence"/>
</dbReference>
<dbReference type="AlphaFoldDB" id="A0A3M3JEX3"/>
<protein>
    <submittedName>
        <fullName evidence="2">Uncharacterized protein</fullName>
    </submittedName>
</protein>
<sequence>MFEFLLDVMRYVFIGGLLFALVAYVSLFAIGYALDRDRPEPPSH</sequence>
<feature type="transmembrane region" description="Helical" evidence="1">
    <location>
        <begin position="12"/>
        <end position="34"/>
    </location>
</feature>
<proteinExistence type="predicted"/>